<proteinExistence type="predicted"/>
<accession>A0AB32TN44</accession>
<evidence type="ECO:0000313" key="2">
    <source>
        <dbReference type="Proteomes" id="UP000000437"/>
    </source>
</evidence>
<dbReference type="KEGG" id="dre:137491175"/>
<dbReference type="Proteomes" id="UP000000437">
    <property type="component" value="Chromosome 4"/>
</dbReference>
<gene>
    <name evidence="3" type="primary">LOC137491175</name>
</gene>
<reference evidence="3" key="1">
    <citation type="submission" date="2025-08" db="UniProtKB">
        <authorList>
            <consortium name="RefSeq"/>
        </authorList>
    </citation>
    <scope>IDENTIFICATION</scope>
    <source>
        <strain evidence="3">Tuebingen</strain>
        <tissue evidence="3">Fibroblasts and whole tissue</tissue>
    </source>
</reference>
<dbReference type="Pfam" id="PF20499">
    <property type="entry name" value="DUF6729"/>
    <property type="match status" value="1"/>
</dbReference>
<dbReference type="InterPro" id="IPR046616">
    <property type="entry name" value="DUF6729"/>
</dbReference>
<evidence type="ECO:0000259" key="1">
    <source>
        <dbReference type="Pfam" id="PF20499"/>
    </source>
</evidence>
<dbReference type="AlphaFoldDB" id="A0AB32TN44"/>
<organism evidence="2 3">
    <name type="scientific">Danio rerio</name>
    <name type="common">Zebrafish</name>
    <name type="synonym">Brachydanio rerio</name>
    <dbReference type="NCBI Taxonomy" id="7955"/>
    <lineage>
        <taxon>Eukaryota</taxon>
        <taxon>Metazoa</taxon>
        <taxon>Chordata</taxon>
        <taxon>Craniata</taxon>
        <taxon>Vertebrata</taxon>
        <taxon>Euteleostomi</taxon>
        <taxon>Actinopterygii</taxon>
        <taxon>Neopterygii</taxon>
        <taxon>Teleostei</taxon>
        <taxon>Ostariophysi</taxon>
        <taxon>Cypriniformes</taxon>
        <taxon>Danionidae</taxon>
        <taxon>Danioninae</taxon>
        <taxon>Danio</taxon>
    </lineage>
</organism>
<dbReference type="PANTHER" id="PTHR47773">
    <property type="entry name" value="SI:DKEY-9I5.2-RELATED"/>
    <property type="match status" value="1"/>
</dbReference>
<name>A0AB32TN44_DANRE</name>
<evidence type="ECO:0000313" key="3">
    <source>
        <dbReference type="RefSeq" id="XP_068076341.2"/>
    </source>
</evidence>
<sequence length="1588" mass="175482">MDPLLPTLSIVDTSVPQDRQQCFLKASKDAKTLASRNRCFERNTSQDKKTACEEAKKRCQHITCAPSEVQYLGQLILNFGKYNGQSFKWLVENDVGYIKYVLDLHIKERRHQGRKEGPGEYIKDLLLQYVQLFPQVSCHLEVNVDSAIYGQGRFRSFTFLEMWQWYSLHKTLQADPQAGSAQEKKMAQEAFCSVRQWLTMKEEDISVKTLKRFRQYILNKEKPLEDRPLPAAAASSSSSGSRGDGGWADDALLVEALSAFEAQAVEDKGGLPKKPLSFPERQGAGEAKRRKRSCEDLSQKPHSDSPLSAAPASTSLLEAPASASSVPGQSSSSAPASASSFPASASSSAPVSASSVPALASSSAPASASSFPASASSSAPASASSVPALASSSAPASASSVPALASSSAPASASSVPALASSSAPASASSVPASASSSAPASASSVPASASSSAPASASVSASDVQTRRSSGGSTHSDPAHSEVLFEGWHKMWESGLHGLPSADILWLKEDAERGLFQRAMSYKDKHGNRKWRKVLKDDRMWFHPPEFPGVVEGKVPSADSFFHSSVFFWRPVGVWRYSLRCPRSDCPARTNQKAFLYRCGYSSTVRQICHMSGWYSMLTEVLACNACRKAAKESEEHTIGRFLSWDQCILNQLSPAHRAVFPAVLTLRRGVDKQVIRLMRDRTEGNTMVKVWRQVQESHCEDYLQRKDLYTTLLSQYNKPGKITRSLCQQFQRPPARREPPSARLMRKAFLISEADNIEDYRTQIMSTFGQVLKYDSTKKICKKLSGDGKGTAEWCTNVANEQGQILISVLTCEESLEKMRPMAEGLMERYRRADEAPPELMYVDRGCCRVHAVSSVEQLFSDWTDRGMLVRLDIFHWIHRFDAALRTDHHPKYALFKSALSAAVFAYNKDDMALLVQAIRAGHPTNYASLTDSQIIELRVSKYDLSHYVRRITVGAQETCARVQCAIDLLKGAAGMDENQVHLFKDSAAIDHVWENQQKHLECIQDPPGRNMYTITKYVTRYGVRLARYSTVRGSNSLEGFHSFLPDMIPGPHCAAVPFQVYLLAGIARWNSNRESASVQGRKGRKHMVYMSPLVHRLNQRCQELFGEVEEANYRPPVPAGDERIGLEYLFSQSSEPFSAPDHYAQTRETLQADEDEDEDVPAGVAEEEEELQEEDDDVGYSSDRERDSLTPLRNRLCLTDQAVAAEFDPCVEDVCGPNHLPGYQHVEDLCKVLVEIALEEGKLALNESTRQKVISAWNKLDLHDRSIQQFDSLYSARWGNALFGRTSGDPTEASLVQKLKFSKRYSAAHLVDSRKNRLMYCLVKQLWLHPGVGGKAKGSPLKQQITKLYQRVQQRVTVDDDQLSKLGIPILKINSKCVSEFIRRQEALSATNVTDQGLSVLRRHQSVSSTSQPPAEELPEERPHTSRPAVQYPITTSLAGTRKLKQRLPQILPVPPSALAQPVPAPAHSMPAGLRHTHTPLTAPPAVSLPQASTPLLLPSRSTVYKRKKAELSGSGHPTSVKVYICALCGQPTQGHKKYRKKSYCESSKASTSTNLAGQTFDCFEDFKRAVDVLLGSQSQASESV</sequence>
<dbReference type="RefSeq" id="XP_068076341.2">
    <property type="nucleotide sequence ID" value="XM_068220240.2"/>
</dbReference>
<keyword evidence="2" id="KW-1185">Reference proteome</keyword>
<protein>
    <recommendedName>
        <fullName evidence="1">DUF6729 domain-containing protein</fullName>
    </recommendedName>
</protein>
<dbReference type="PANTHER" id="PTHR47773:SF1">
    <property type="entry name" value="C2H2-TYPE DOMAIN-CONTAINING PROTEIN"/>
    <property type="match status" value="1"/>
</dbReference>